<dbReference type="EMBL" id="EU919668">
    <property type="protein sequence ID" value="ACJ68814.1"/>
    <property type="molecule type" value="Genomic_RNA"/>
</dbReference>
<feature type="non-terminal residue" evidence="3">
    <location>
        <position position="1"/>
    </location>
</feature>
<evidence type="ECO:0000313" key="3">
    <source>
        <dbReference type="EMBL" id="ACJ68814.1"/>
    </source>
</evidence>
<sequence>AGMAVLPNRGTNVVDPNPHVESSSMKRTIASIFTSKGYQEKIDDNSVLVYKQSIARGIFECICESLGFDMSAYDDNYIQSTPSFYYMRDVYEVVSEDRKLSTALDVDWWFEGLLDEKEKAATTMLKEEKEKKEYRDKVDAAVLKVASFLDKNPDAADGLKPLLLDPIMSTLIPKSLDAIRTEVCSKDEEKPHINPYSDAIKEAIAYYNELELVYTRNLRSLGDYLNWRTISNYATLWGSDGTRCVYEPLSKRWFSGPDSKAACFERGMTVDGFVSLSWKDGALAPSCEQALTRYAVVLFDSSCVFDSRSRLLPGLNEALVMDANFKVTIEDGIAGCGKTTSLLKQAKPESDLLLSANKETSLDAKRSNVIPEVLHYRVRTLDSYLMMKTWFTGERLLVDECFLVHSGAIYAAATLARVKEVLAFGDTKQIPFISRIPTFPIRHASLNGVLKPRNVTFRCPRDATAALEKFFYKRPIKTASAVSNSMQIHPISSVMNVPVEKNTLYITHTQADKCNLLQRNGINACVTTDECALALSTHKAQGKTYDNVICVRLSRTGNLLYSGKSPECGSSHNLVALSRHRKTFRYYTPCPDDCDDMIVSAIRYVNTLDNNALDTFRVGHT</sequence>
<dbReference type="Pfam" id="PF01443">
    <property type="entry name" value="Viral_helicase1"/>
    <property type="match status" value="1"/>
</dbReference>
<proteinExistence type="predicted"/>
<dbReference type="SUPFAM" id="SSF52540">
    <property type="entry name" value="P-loop containing nucleoside triphosphate hydrolases"/>
    <property type="match status" value="1"/>
</dbReference>
<reference evidence="3" key="1">
    <citation type="journal article" date="2008" name="Arch. Virol.">
        <title>Partial nucleotide sequences of the RNA 1 and RNA 2 of lilac ring mottle virus confirm that this virus should be considered a member of subgroup 2 of the genus Ilarvirus.</title>
        <authorList>
            <person name="Scott S.W."/>
            <person name="Zimmerman M.T."/>
        </authorList>
    </citation>
    <scope>NUCLEOTIDE SEQUENCE</scope>
</reference>
<dbReference type="InterPro" id="IPR027351">
    <property type="entry name" value="(+)RNA_virus_helicase_core_dom"/>
</dbReference>
<organism evidence="3">
    <name type="scientific">Lilac ring mottle virus</name>
    <dbReference type="NCBI Taxonomy" id="37125"/>
    <lineage>
        <taxon>Viruses</taxon>
        <taxon>Riboviria</taxon>
        <taxon>Orthornavirae</taxon>
        <taxon>Kitrinoviricota</taxon>
        <taxon>Alsuviricetes</taxon>
        <taxon>Martellivirales</taxon>
        <taxon>Bromoviridae</taxon>
        <taxon>Ilarvirus</taxon>
        <taxon>Ilarvirus LRMV</taxon>
    </lineage>
</organism>
<accession>B7T2J3</accession>
<name>B7T2J3_9BROM</name>
<dbReference type="PROSITE" id="PS51657">
    <property type="entry name" value="PSRV_HELICASE"/>
    <property type="match status" value="1"/>
</dbReference>
<evidence type="ECO:0000256" key="1">
    <source>
        <dbReference type="SAM" id="Coils"/>
    </source>
</evidence>
<evidence type="ECO:0000259" key="2">
    <source>
        <dbReference type="PROSITE" id="PS51657"/>
    </source>
</evidence>
<keyword evidence="1" id="KW-0175">Coiled coil</keyword>
<dbReference type="Gene3D" id="3.40.50.300">
    <property type="entry name" value="P-loop containing nucleotide triphosphate hydrolases"/>
    <property type="match status" value="2"/>
</dbReference>
<dbReference type="CDD" id="cd18809">
    <property type="entry name" value="SF1_C_RecD"/>
    <property type="match status" value="1"/>
</dbReference>
<dbReference type="InterPro" id="IPR027417">
    <property type="entry name" value="P-loop_NTPase"/>
</dbReference>
<feature type="domain" description="(+)RNA virus helicase C-terminal" evidence="2">
    <location>
        <begin position="300"/>
        <end position="621"/>
    </location>
</feature>
<dbReference type="GO" id="GO:0005524">
    <property type="term" value="F:ATP binding"/>
    <property type="evidence" value="ECO:0007669"/>
    <property type="project" value="InterPro"/>
</dbReference>
<feature type="coiled-coil region" evidence="1">
    <location>
        <begin position="117"/>
        <end position="144"/>
    </location>
</feature>
<protein>
    <submittedName>
        <fullName evidence="3">Replicase</fullName>
    </submittedName>
</protein>